<dbReference type="Proteomes" id="UP000287188">
    <property type="component" value="Unassembled WGS sequence"/>
</dbReference>
<name>A0A402AJB1_9CHLR</name>
<dbReference type="RefSeq" id="WP_126551025.1">
    <property type="nucleotide sequence ID" value="NZ_BIFS01000001.1"/>
</dbReference>
<dbReference type="SUPFAM" id="SSF53067">
    <property type="entry name" value="Actin-like ATPase domain"/>
    <property type="match status" value="1"/>
</dbReference>
<dbReference type="Gene3D" id="3.30.420.40">
    <property type="match status" value="1"/>
</dbReference>
<evidence type="ECO:0000313" key="1">
    <source>
        <dbReference type="EMBL" id="GCE19186.1"/>
    </source>
</evidence>
<dbReference type="InterPro" id="IPR043129">
    <property type="entry name" value="ATPase_NBD"/>
</dbReference>
<protein>
    <recommendedName>
        <fullName evidence="3">ROK family protein</fullName>
    </recommendedName>
</protein>
<dbReference type="EMBL" id="BIFS01000001">
    <property type="protein sequence ID" value="GCE19186.1"/>
    <property type="molecule type" value="Genomic_DNA"/>
</dbReference>
<sequence>MNDQQTELIQSSKWSNTADLPLVIGLDLGGTQIRTAVLQGAKLLSRVGLLTGENPSPDRVIPRMYDSIYQALQEAHVTLDEISRHRYRSPWPT</sequence>
<reference evidence="2" key="1">
    <citation type="submission" date="2018-12" db="EMBL/GenBank/DDBJ databases">
        <title>Tengunoibacter tsumagoiensis gen. nov., sp. nov., Dictyobacter kobayashii sp. nov., D. alpinus sp. nov., and D. joshuensis sp. nov. and description of Dictyobacteraceae fam. nov. within the order Ktedonobacterales isolated from Tengu-no-mugimeshi.</title>
        <authorList>
            <person name="Wang C.M."/>
            <person name="Zheng Y."/>
            <person name="Sakai Y."/>
            <person name="Toyoda A."/>
            <person name="Minakuchi Y."/>
            <person name="Abe K."/>
            <person name="Yokota A."/>
            <person name="Yabe S."/>
        </authorList>
    </citation>
    <scope>NUCLEOTIDE SEQUENCE [LARGE SCALE GENOMIC DNA]</scope>
    <source>
        <strain evidence="2">Uno11</strain>
    </source>
</reference>
<comment type="caution">
    <text evidence="1">The sequence shown here is derived from an EMBL/GenBank/DDBJ whole genome shotgun (WGS) entry which is preliminary data.</text>
</comment>
<accession>A0A402AJB1</accession>
<proteinExistence type="predicted"/>
<organism evidence="1 2">
    <name type="scientific">Dictyobacter kobayashii</name>
    <dbReference type="NCBI Taxonomy" id="2014872"/>
    <lineage>
        <taxon>Bacteria</taxon>
        <taxon>Bacillati</taxon>
        <taxon>Chloroflexota</taxon>
        <taxon>Ktedonobacteria</taxon>
        <taxon>Ktedonobacterales</taxon>
        <taxon>Dictyobacteraceae</taxon>
        <taxon>Dictyobacter</taxon>
    </lineage>
</organism>
<gene>
    <name evidence="1" type="ORF">KDK_29860</name>
</gene>
<dbReference type="AlphaFoldDB" id="A0A402AJB1"/>
<evidence type="ECO:0000313" key="2">
    <source>
        <dbReference type="Proteomes" id="UP000287188"/>
    </source>
</evidence>
<keyword evidence="2" id="KW-1185">Reference proteome</keyword>
<dbReference type="OrthoDB" id="8701357at2"/>
<evidence type="ECO:0008006" key="3">
    <source>
        <dbReference type="Google" id="ProtNLM"/>
    </source>
</evidence>